<dbReference type="Proteomes" id="UP000256661">
    <property type="component" value="Unassembled WGS sequence"/>
</dbReference>
<keyword evidence="3" id="KW-1185">Reference proteome</keyword>
<name>A0A3D9SVN2_9ACTN</name>
<dbReference type="EMBL" id="QTTT01000001">
    <property type="protein sequence ID" value="REF00020.1"/>
    <property type="molecule type" value="Genomic_DNA"/>
</dbReference>
<proteinExistence type="predicted"/>
<evidence type="ECO:0000313" key="3">
    <source>
        <dbReference type="Proteomes" id="UP000256661"/>
    </source>
</evidence>
<evidence type="ECO:0000313" key="2">
    <source>
        <dbReference type="EMBL" id="REF00020.1"/>
    </source>
</evidence>
<feature type="region of interest" description="Disordered" evidence="1">
    <location>
        <begin position="1"/>
        <end position="37"/>
    </location>
</feature>
<comment type="caution">
    <text evidence="2">The sequence shown here is derived from an EMBL/GenBank/DDBJ whole genome shotgun (WGS) entry which is preliminary data.</text>
</comment>
<sequence>MKSSQTLSSPKSQPSKENPAQAGNSGRPAARSTTRDCSATFDNAMVIEVGRIGIADRLKWWCRNAQNRDLSRCGEIRGPGNRFWGNGC</sequence>
<organism evidence="2 3">
    <name type="scientific">Thermomonospora umbrina</name>
    <dbReference type="NCBI Taxonomy" id="111806"/>
    <lineage>
        <taxon>Bacteria</taxon>
        <taxon>Bacillati</taxon>
        <taxon>Actinomycetota</taxon>
        <taxon>Actinomycetes</taxon>
        <taxon>Streptosporangiales</taxon>
        <taxon>Thermomonosporaceae</taxon>
        <taxon>Thermomonospora</taxon>
    </lineage>
</organism>
<protein>
    <submittedName>
        <fullName evidence="2">Uncharacterized protein</fullName>
    </submittedName>
</protein>
<feature type="compositionally biased region" description="Polar residues" evidence="1">
    <location>
        <begin position="1"/>
        <end position="24"/>
    </location>
</feature>
<dbReference type="AlphaFoldDB" id="A0A3D9SVN2"/>
<gene>
    <name evidence="2" type="ORF">DFJ69_5540</name>
</gene>
<accession>A0A3D9SVN2</accession>
<reference evidence="2 3" key="1">
    <citation type="submission" date="2018-08" db="EMBL/GenBank/DDBJ databases">
        <title>Sequencing the genomes of 1000 actinobacteria strains.</title>
        <authorList>
            <person name="Klenk H.-P."/>
        </authorList>
    </citation>
    <scope>NUCLEOTIDE SEQUENCE [LARGE SCALE GENOMIC DNA]</scope>
    <source>
        <strain evidence="2 3">DSM 43927</strain>
    </source>
</reference>
<evidence type="ECO:0000256" key="1">
    <source>
        <dbReference type="SAM" id="MobiDB-lite"/>
    </source>
</evidence>